<sequence length="82" mass="9124">MDIFSRLPFVSHQYRGWFIALLIPSLLCLLAAEGGGPVVSSAYMYTLLKAQEVAQITVVKDKLSFTNYTAEIRLTSEALKKV</sequence>
<name>A0A6P1W3E9_9BACT</name>
<dbReference type="EMBL" id="CP045997">
    <property type="protein sequence ID" value="QHV99414.1"/>
    <property type="molecule type" value="Genomic_DNA"/>
</dbReference>
<keyword evidence="2" id="KW-1185">Reference proteome</keyword>
<dbReference type="KEGG" id="senf:GJR95_32330"/>
<reference evidence="1 2" key="1">
    <citation type="submission" date="2019-11" db="EMBL/GenBank/DDBJ databases">
        <title>Spirosoma endbachense sp. nov., isolated from a natural salt meadow.</title>
        <authorList>
            <person name="Rojas J."/>
            <person name="Ambika Manirajan B."/>
            <person name="Ratering S."/>
            <person name="Suarez C."/>
            <person name="Geissler-Plaum R."/>
            <person name="Schnell S."/>
        </authorList>
    </citation>
    <scope>NUCLEOTIDE SEQUENCE [LARGE SCALE GENOMIC DNA]</scope>
    <source>
        <strain evidence="1 2">I-24</strain>
    </source>
</reference>
<evidence type="ECO:0000313" key="2">
    <source>
        <dbReference type="Proteomes" id="UP000464577"/>
    </source>
</evidence>
<proteinExistence type="predicted"/>
<dbReference type="RefSeq" id="WP_162389817.1">
    <property type="nucleotide sequence ID" value="NZ_CP045997.1"/>
</dbReference>
<dbReference type="Proteomes" id="UP000464577">
    <property type="component" value="Chromosome"/>
</dbReference>
<protein>
    <submittedName>
        <fullName evidence="1">Uncharacterized protein</fullName>
    </submittedName>
</protein>
<dbReference type="AlphaFoldDB" id="A0A6P1W3E9"/>
<accession>A0A6P1W3E9</accession>
<gene>
    <name evidence="1" type="ORF">GJR95_32330</name>
</gene>
<evidence type="ECO:0000313" key="1">
    <source>
        <dbReference type="EMBL" id="QHV99414.1"/>
    </source>
</evidence>
<organism evidence="1 2">
    <name type="scientific">Spirosoma endbachense</name>
    <dbReference type="NCBI Taxonomy" id="2666025"/>
    <lineage>
        <taxon>Bacteria</taxon>
        <taxon>Pseudomonadati</taxon>
        <taxon>Bacteroidota</taxon>
        <taxon>Cytophagia</taxon>
        <taxon>Cytophagales</taxon>
        <taxon>Cytophagaceae</taxon>
        <taxon>Spirosoma</taxon>
    </lineage>
</organism>